<evidence type="ECO:0000256" key="4">
    <source>
        <dbReference type="ARBA" id="ARBA00022729"/>
    </source>
</evidence>
<organism evidence="14 15">
    <name type="scientific">Tetracentron sinense</name>
    <name type="common">Spur-leaf</name>
    <dbReference type="NCBI Taxonomy" id="13715"/>
    <lineage>
        <taxon>Eukaryota</taxon>
        <taxon>Viridiplantae</taxon>
        <taxon>Streptophyta</taxon>
        <taxon>Embryophyta</taxon>
        <taxon>Tracheophyta</taxon>
        <taxon>Spermatophyta</taxon>
        <taxon>Magnoliopsida</taxon>
        <taxon>Trochodendrales</taxon>
        <taxon>Trochodendraceae</taxon>
        <taxon>Tetracentron</taxon>
    </lineage>
</organism>
<keyword evidence="3 11" id="KW-0812">Transmembrane</keyword>
<feature type="region of interest" description="Disordered" evidence="10">
    <location>
        <begin position="765"/>
        <end position="788"/>
    </location>
</feature>
<dbReference type="InterPro" id="IPR055414">
    <property type="entry name" value="LRR_R13L4/SHOC2-like"/>
</dbReference>
<keyword evidence="6 11" id="KW-1133">Transmembrane helix</keyword>
<name>A0A834Z2A3_TETSI</name>
<feature type="chain" id="PRO_5032548160" description="Protein kinase domain-containing protein" evidence="12">
    <location>
        <begin position="25"/>
        <end position="788"/>
    </location>
</feature>
<dbReference type="InterPro" id="IPR032675">
    <property type="entry name" value="LRR_dom_sf"/>
</dbReference>
<dbReference type="Proteomes" id="UP000655225">
    <property type="component" value="Unassembled WGS sequence"/>
</dbReference>
<evidence type="ECO:0000256" key="7">
    <source>
        <dbReference type="ARBA" id="ARBA00023136"/>
    </source>
</evidence>
<dbReference type="EMBL" id="JABCRI010000011">
    <property type="protein sequence ID" value="KAF8398055.1"/>
    <property type="molecule type" value="Genomic_DNA"/>
</dbReference>
<dbReference type="PANTHER" id="PTHR48006">
    <property type="entry name" value="LEUCINE-RICH REPEAT-CONTAINING PROTEIN DDB_G0281931-RELATED"/>
    <property type="match status" value="1"/>
</dbReference>
<dbReference type="FunFam" id="1.10.510.10:FF:000431">
    <property type="entry name" value="Putative inactive leucine-rich repeat receptor-like protein kinase"/>
    <property type="match status" value="1"/>
</dbReference>
<keyword evidence="2" id="KW-0433">Leucine-rich repeat</keyword>
<dbReference type="InterPro" id="IPR011009">
    <property type="entry name" value="Kinase-like_dom_sf"/>
</dbReference>
<dbReference type="CDD" id="cd12087">
    <property type="entry name" value="TM_EGFR-like"/>
    <property type="match status" value="1"/>
</dbReference>
<dbReference type="OMA" id="RTIMQIC"/>
<dbReference type="FunFam" id="3.80.10.10:FF:000155">
    <property type="entry name" value="Putative inactive leucine-rich repeat receptor-like protein kinase"/>
    <property type="match status" value="1"/>
</dbReference>
<evidence type="ECO:0000256" key="10">
    <source>
        <dbReference type="SAM" id="MobiDB-lite"/>
    </source>
</evidence>
<keyword evidence="8" id="KW-0675">Receptor</keyword>
<evidence type="ECO:0000256" key="8">
    <source>
        <dbReference type="ARBA" id="ARBA00023170"/>
    </source>
</evidence>
<evidence type="ECO:0000256" key="3">
    <source>
        <dbReference type="ARBA" id="ARBA00022692"/>
    </source>
</evidence>
<keyword evidence="7 11" id="KW-0472">Membrane</keyword>
<dbReference type="InterPro" id="IPR001245">
    <property type="entry name" value="Ser-Thr/Tyr_kinase_cat_dom"/>
</dbReference>
<feature type="transmembrane region" description="Helical" evidence="11">
    <location>
        <begin position="390"/>
        <end position="414"/>
    </location>
</feature>
<evidence type="ECO:0000256" key="12">
    <source>
        <dbReference type="SAM" id="SignalP"/>
    </source>
</evidence>
<dbReference type="InterPro" id="IPR001611">
    <property type="entry name" value="Leu-rich_rpt"/>
</dbReference>
<evidence type="ECO:0000256" key="2">
    <source>
        <dbReference type="ARBA" id="ARBA00022614"/>
    </source>
</evidence>
<gene>
    <name evidence="14" type="ORF">HHK36_016981</name>
</gene>
<evidence type="ECO:0000256" key="5">
    <source>
        <dbReference type="ARBA" id="ARBA00022737"/>
    </source>
</evidence>
<dbReference type="InterPro" id="IPR000719">
    <property type="entry name" value="Prot_kinase_dom"/>
</dbReference>
<dbReference type="FunFam" id="3.30.200.20:FF:000285">
    <property type="entry name" value="Putative inactive leucine-rich repeat receptor-like protein kinase"/>
    <property type="match status" value="1"/>
</dbReference>
<keyword evidence="9" id="KW-0325">Glycoprotein</keyword>
<feature type="signal peptide" evidence="12">
    <location>
        <begin position="1"/>
        <end position="24"/>
    </location>
</feature>
<accession>A0A834Z2A3</accession>
<dbReference type="GO" id="GO:0004674">
    <property type="term" value="F:protein serine/threonine kinase activity"/>
    <property type="evidence" value="ECO:0007669"/>
    <property type="project" value="UniProtKB-EC"/>
</dbReference>
<dbReference type="SUPFAM" id="SSF52058">
    <property type="entry name" value="L domain-like"/>
    <property type="match status" value="1"/>
</dbReference>
<evidence type="ECO:0000259" key="13">
    <source>
        <dbReference type="PROSITE" id="PS50011"/>
    </source>
</evidence>
<dbReference type="PANTHER" id="PTHR48006:SF84">
    <property type="entry name" value="REPEAT TRANSMEMBRANE PROTEIN KINASE, PUTATIVE, EXPRESSED-RELATED"/>
    <property type="match status" value="1"/>
</dbReference>
<dbReference type="SUPFAM" id="SSF56112">
    <property type="entry name" value="Protein kinase-like (PK-like)"/>
    <property type="match status" value="1"/>
</dbReference>
<evidence type="ECO:0000256" key="6">
    <source>
        <dbReference type="ARBA" id="ARBA00022989"/>
    </source>
</evidence>
<dbReference type="InterPro" id="IPR051824">
    <property type="entry name" value="LRR_Rcpt-Like_S/T_Kinase"/>
</dbReference>
<protein>
    <recommendedName>
        <fullName evidence="13">Protein kinase domain-containing protein</fullName>
    </recommendedName>
</protein>
<dbReference type="Pfam" id="PF23598">
    <property type="entry name" value="LRR_14"/>
    <property type="match status" value="1"/>
</dbReference>
<evidence type="ECO:0000256" key="11">
    <source>
        <dbReference type="SAM" id="Phobius"/>
    </source>
</evidence>
<dbReference type="Gene3D" id="3.80.10.10">
    <property type="entry name" value="Ribonuclease Inhibitor"/>
    <property type="match status" value="2"/>
</dbReference>
<dbReference type="Pfam" id="PF00560">
    <property type="entry name" value="LRR_1"/>
    <property type="match status" value="1"/>
</dbReference>
<dbReference type="AlphaFoldDB" id="A0A834Z2A3"/>
<dbReference type="FunFam" id="3.80.10.10:FF:001001">
    <property type="entry name" value="Probable inactive leucine-rich repeat receptor-like protein kinase At3g03770"/>
    <property type="match status" value="1"/>
</dbReference>
<proteinExistence type="predicted"/>
<dbReference type="PROSITE" id="PS50011">
    <property type="entry name" value="PROTEIN_KINASE_DOM"/>
    <property type="match status" value="1"/>
</dbReference>
<feature type="domain" description="Protein kinase" evidence="13">
    <location>
        <begin position="479"/>
        <end position="755"/>
    </location>
</feature>
<dbReference type="GO" id="GO:0005524">
    <property type="term" value="F:ATP binding"/>
    <property type="evidence" value="ECO:0007669"/>
    <property type="project" value="InterPro"/>
</dbReference>
<evidence type="ECO:0000313" key="14">
    <source>
        <dbReference type="EMBL" id="KAF8398055.1"/>
    </source>
</evidence>
<keyword evidence="4 12" id="KW-0732">Signal</keyword>
<sequence>MMAKAIYPSLLLVLFIFSLSICYTEQLQSSQASTLLRIQRLLNFPDVLSSWNNYTDFCNTEPSPSVTVVCYEESITQLHIIGNKGPPSLARNFSIDSFFTTLVRLPSLKVLSLVSLGLWGPLPGKIARLSSLEILNISSNFFYGIIPEEISSLVNLQTLILDDNMFTGRVPDGLGSLPVLAVLSLKKNSLSGSLPKSLGNLETLRVLAFSRNRLSGEVPNLSSLTNLQVLDLEDNYLGPLFPRLGSKLITIILRKNKFSSGIPAEVSSYYQLQRLDLSFNRFVGPLPPGLLSLPSITYLNVAGNRFTGKLFLNMSCNTQLGFVDLSWNLLTGSLPNCLISDSKNKVVMYARNCLATVDHTQHPFSYCRNEALAVGILPHQQSKPRRASKVVLALSIVGGIVGGIALVGLAFLFIRRVNAKKITKAPPTRLITENLSTGYTSKLLSNARYISQTMKMGGLGLPAYRTFALEELEEATSNFDTSTFMGEGSHGQMYRGCLNDDSLVAIRCLKMKKSHGTNNYMHHVELISKLRHRHLVSSLGHCFECYLDDSSVSRIFLVFEYVPNGTLRGCISDGRAGQMLTWTQRITTAIGVAKGIQFLHTGIVPGVFSNNLKITDILLDQNLVAKISSYNLPLLAENVAKGVTGVCSSGSKDHSVCRRIKYEDRTDVYDFGVILLEIIVGRPITSPNEVDVVKDQLQVCIAADDVARRSMVDPAINKMCSEVSLKTVIEICVRCLCKEPADRPSIDDVLWNLQFAAQVQDAWWGDSQSGEGSPVSPSHPPHRQITIQ</sequence>
<evidence type="ECO:0000313" key="15">
    <source>
        <dbReference type="Proteomes" id="UP000655225"/>
    </source>
</evidence>
<evidence type="ECO:0000256" key="1">
    <source>
        <dbReference type="ARBA" id="ARBA00004479"/>
    </source>
</evidence>
<keyword evidence="5" id="KW-0677">Repeat</keyword>
<reference evidence="14 15" key="1">
    <citation type="submission" date="2020-04" db="EMBL/GenBank/DDBJ databases">
        <title>Plant Genome Project.</title>
        <authorList>
            <person name="Zhang R.-G."/>
        </authorList>
    </citation>
    <scope>NUCLEOTIDE SEQUENCE [LARGE SCALE GENOMIC DNA]</scope>
    <source>
        <strain evidence="14">YNK0</strain>
        <tissue evidence="14">Leaf</tissue>
    </source>
</reference>
<dbReference type="Pfam" id="PF07714">
    <property type="entry name" value="PK_Tyr_Ser-Thr"/>
    <property type="match status" value="1"/>
</dbReference>
<dbReference type="GO" id="GO:0016020">
    <property type="term" value="C:membrane"/>
    <property type="evidence" value="ECO:0007669"/>
    <property type="project" value="UniProtKB-SubCell"/>
</dbReference>
<keyword evidence="15" id="KW-1185">Reference proteome</keyword>
<evidence type="ECO:0000256" key="9">
    <source>
        <dbReference type="ARBA" id="ARBA00023180"/>
    </source>
</evidence>
<comment type="caution">
    <text evidence="14">The sequence shown here is derived from an EMBL/GenBank/DDBJ whole genome shotgun (WGS) entry which is preliminary data.</text>
</comment>
<dbReference type="OrthoDB" id="676979at2759"/>
<dbReference type="Gene3D" id="1.10.510.10">
    <property type="entry name" value="Transferase(Phosphotransferase) domain 1"/>
    <property type="match status" value="1"/>
</dbReference>
<dbReference type="Gene3D" id="3.30.200.20">
    <property type="entry name" value="Phosphorylase Kinase, domain 1"/>
    <property type="match status" value="1"/>
</dbReference>
<comment type="subcellular location">
    <subcellularLocation>
        <location evidence="1">Membrane</location>
        <topology evidence="1">Single-pass type I membrane protein</topology>
    </subcellularLocation>
</comment>